<protein>
    <recommendedName>
        <fullName evidence="7">Propionate--CoA ligase</fullName>
    </recommendedName>
</protein>
<dbReference type="InterPro" id="IPR045851">
    <property type="entry name" value="AMP-bd_C_sf"/>
</dbReference>
<proteinExistence type="inferred from homology"/>
<dbReference type="GO" id="GO:0050218">
    <property type="term" value="F:propionate-CoA ligase activity"/>
    <property type="evidence" value="ECO:0007669"/>
    <property type="project" value="TreeGrafter"/>
</dbReference>
<feature type="domain" description="AMP-dependent synthetase/ligase" evidence="2">
    <location>
        <begin position="77"/>
        <end position="483"/>
    </location>
</feature>
<dbReference type="EMBL" id="MBFS01000047">
    <property type="protein sequence ID" value="PVV05038.1"/>
    <property type="molecule type" value="Genomic_DNA"/>
</dbReference>
<dbReference type="Proteomes" id="UP000245609">
    <property type="component" value="Unassembled WGS sequence"/>
</dbReference>
<name>A0A2T9ZKC5_9FUNG</name>
<reference evidence="5 6" key="1">
    <citation type="journal article" date="2018" name="MBio">
        <title>Comparative Genomics Reveals the Core Gene Toolbox for the Fungus-Insect Symbiosis.</title>
        <authorList>
            <person name="Wang Y."/>
            <person name="Stata M."/>
            <person name="Wang W."/>
            <person name="Stajich J.E."/>
            <person name="White M.M."/>
            <person name="Moncalvo J.M."/>
        </authorList>
    </citation>
    <scope>NUCLEOTIDE SEQUENCE [LARGE SCALE GENOMIC DNA]</scope>
    <source>
        <strain evidence="5 6">SC-DP-2</strain>
    </source>
</reference>
<evidence type="ECO:0000259" key="3">
    <source>
        <dbReference type="Pfam" id="PF13193"/>
    </source>
</evidence>
<dbReference type="AlphaFoldDB" id="A0A2T9ZKC5"/>
<evidence type="ECO:0008006" key="7">
    <source>
        <dbReference type="Google" id="ProtNLM"/>
    </source>
</evidence>
<sequence>MTTEKFNKPKYQQQLEWKRSLDNPEAFWLEQAKLVSWFKQPQTAFSYKDPSKKHFVDWFPDGKLNLCYNALDRHVEAGYGDQVAVIYDSPVTATKKKFTFLEFLNQVKAFSKVLKAYNVNKGDTVVIYMPMVPETMIAMLSCARIGAVHSVVFGGFAPKELSKRIDDCTPKLILTATCGIESPTKIIEYLSLVNEALSLSKYPPKHKIILQREKFYTPIDTRSGDVDWETAISVQKENPDVEIAQLNSMDTMYTLYTSGTTGAPKGVSRPAGPHAVSLIYSMRHVFGLSPGEAFFASSDFGWAVGHSLTCYGALMNRNQTVVYEGKPVGTPDPGAFFRVLEEYGVKVMFTAPTALMILRREDPKGEYRKKYDISCVRGFFVSGEKCIPEIHRWWINHTTGNYPKDPELSIQSFPEIKNISTDHWWQTESGAPITALALGYAKSPSDLPPIRFGSVGFPIAGNNLKILRSTDTDDEDNEKFGPNGPVEAQPGEIGSVVLKLPLAPGTLDTLWRNDERFYNEYFRRFPGYYATGDTGMIDKDGYVYILSRDDDVINVSAHRLSTTAIEEVVAEHPLVAECCTVGRPHEIKGQVPMVFAVLEKTNTVANQSQIASDISNSIRNRVGAIASLTPNNVVFLEKMPKTRSGKLLRKMIRNMVQKVLESKQDPNIITIDLPATLEDPSTADDVWRKVILYTSKNKL</sequence>
<feature type="domain" description="AMP-binding enzyme C-terminal" evidence="3">
    <location>
        <begin position="565"/>
        <end position="646"/>
    </location>
</feature>
<feature type="domain" description="Acetyl-coenzyme A synthetase N-terminal" evidence="4">
    <location>
        <begin position="17"/>
        <end position="70"/>
    </location>
</feature>
<evidence type="ECO:0000259" key="4">
    <source>
        <dbReference type="Pfam" id="PF16177"/>
    </source>
</evidence>
<evidence type="ECO:0000256" key="1">
    <source>
        <dbReference type="ARBA" id="ARBA00006432"/>
    </source>
</evidence>
<dbReference type="Pfam" id="PF13193">
    <property type="entry name" value="AMP-binding_C"/>
    <property type="match status" value="1"/>
</dbReference>
<dbReference type="InterPro" id="IPR025110">
    <property type="entry name" value="AMP-bd_C"/>
</dbReference>
<comment type="similarity">
    <text evidence="1">Belongs to the ATP-dependent AMP-binding enzyme family.</text>
</comment>
<evidence type="ECO:0000313" key="6">
    <source>
        <dbReference type="Proteomes" id="UP000245609"/>
    </source>
</evidence>
<dbReference type="PANTHER" id="PTHR43347:SF3">
    <property type="entry name" value="ACYL-COA SYNTHETASE SHORT-CHAIN FAMILY MEMBER 3, MITOCHONDRIAL"/>
    <property type="match status" value="1"/>
</dbReference>
<dbReference type="InterPro" id="IPR032387">
    <property type="entry name" value="ACAS_N"/>
</dbReference>
<dbReference type="Gene3D" id="3.30.300.30">
    <property type="match status" value="1"/>
</dbReference>
<evidence type="ECO:0000313" key="5">
    <source>
        <dbReference type="EMBL" id="PVV05038.1"/>
    </source>
</evidence>
<evidence type="ECO:0000259" key="2">
    <source>
        <dbReference type="Pfam" id="PF00501"/>
    </source>
</evidence>
<dbReference type="Pfam" id="PF00501">
    <property type="entry name" value="AMP-binding"/>
    <property type="match status" value="1"/>
</dbReference>
<gene>
    <name evidence="5" type="ORF">BB560_000448</name>
</gene>
<keyword evidence="6" id="KW-1185">Reference proteome</keyword>
<comment type="caution">
    <text evidence="5">The sequence shown here is derived from an EMBL/GenBank/DDBJ whole genome shotgun (WGS) entry which is preliminary data.</text>
</comment>
<dbReference type="PANTHER" id="PTHR43347">
    <property type="entry name" value="ACYL-COA SYNTHETASE"/>
    <property type="match status" value="1"/>
</dbReference>
<dbReference type="SUPFAM" id="SSF56801">
    <property type="entry name" value="Acetyl-CoA synthetase-like"/>
    <property type="match status" value="1"/>
</dbReference>
<accession>A0A2T9ZKC5</accession>
<dbReference type="InterPro" id="IPR042099">
    <property type="entry name" value="ANL_N_sf"/>
</dbReference>
<dbReference type="InterPro" id="IPR000873">
    <property type="entry name" value="AMP-dep_synth/lig_dom"/>
</dbReference>
<dbReference type="Gene3D" id="3.40.50.12780">
    <property type="entry name" value="N-terminal domain of ligase-like"/>
    <property type="match status" value="1"/>
</dbReference>
<organism evidence="5 6">
    <name type="scientific">Smittium megazygosporum</name>
    <dbReference type="NCBI Taxonomy" id="133381"/>
    <lineage>
        <taxon>Eukaryota</taxon>
        <taxon>Fungi</taxon>
        <taxon>Fungi incertae sedis</taxon>
        <taxon>Zoopagomycota</taxon>
        <taxon>Kickxellomycotina</taxon>
        <taxon>Harpellomycetes</taxon>
        <taxon>Harpellales</taxon>
        <taxon>Legeriomycetaceae</taxon>
        <taxon>Smittium</taxon>
    </lineage>
</organism>
<dbReference type="Pfam" id="PF16177">
    <property type="entry name" value="ACAS_N"/>
    <property type="match status" value="1"/>
</dbReference>
<dbReference type="OrthoDB" id="1706066at2759"/>
<dbReference type="STRING" id="133381.A0A2T9ZKC5"/>